<accession>A0AAD7A2V8</accession>
<organism evidence="3 4">
    <name type="scientific">Mycena albidolilacea</name>
    <dbReference type="NCBI Taxonomy" id="1033008"/>
    <lineage>
        <taxon>Eukaryota</taxon>
        <taxon>Fungi</taxon>
        <taxon>Dikarya</taxon>
        <taxon>Basidiomycota</taxon>
        <taxon>Agaricomycotina</taxon>
        <taxon>Agaricomycetes</taxon>
        <taxon>Agaricomycetidae</taxon>
        <taxon>Agaricales</taxon>
        <taxon>Marasmiineae</taxon>
        <taxon>Mycenaceae</taxon>
        <taxon>Mycena</taxon>
    </lineage>
</organism>
<feature type="region of interest" description="Disordered" evidence="1">
    <location>
        <begin position="267"/>
        <end position="302"/>
    </location>
</feature>
<evidence type="ECO:0000256" key="2">
    <source>
        <dbReference type="SAM" id="Phobius"/>
    </source>
</evidence>
<dbReference type="AlphaFoldDB" id="A0AAD7A2V8"/>
<evidence type="ECO:0000256" key="1">
    <source>
        <dbReference type="SAM" id="MobiDB-lite"/>
    </source>
</evidence>
<keyword evidence="2" id="KW-0812">Transmembrane</keyword>
<dbReference type="EMBL" id="JARIHO010000018">
    <property type="protein sequence ID" value="KAJ7347920.1"/>
    <property type="molecule type" value="Genomic_DNA"/>
</dbReference>
<sequence length="758" mass="86920">MPEKGISRRTGPQLRNWRSWQWYILILTAIAATLIMIFFLGFPLLTPLRWRLFQFFTLLRWRLLEFPPCELFSNATDIHNVANRSDVVQPLVGLNDPFDIAVTIWQRATDDEQLELLSSLQPDLGRSTTSEGNDGEARLYSSYVRRYRMGHMLEKTIFSDIVFRGVRLSDAEIHTNVTFQIPTEIFRKYPGSNYDLRASFMILPRSPSLLDHFTNYTSSFPLEFAGALSLFENLPFPLHAPKDYNGGPAARALDSFAINIPLLERHEVPSGCPSRKNDSTDTMESGKSNGRQKPRNDDMLKNHPHIITRTQLRVVRESRLFRRDMYLQRHEEFNHSACEIVREVPLHLNRCRRLYLHSGNWETMVQLLVPDPDVEGGFREESAYAPYMDVLPHAAFYKDVFPHTAGPKDIIPVPINRESCESLSGPPDVVNRTISDHMNITWQLSHSSVTPGMFLHGDFQHEMPLRRHLILNEYKRSTKHEHNAPKIPRPYSLQIYFRLLGSFFLIILKCRYWASRTTIAFISVPGTLCTVAATLSALIIFAQWNVSTVFLVPMEMPATLLMLLAVLRVRVQIFQAPHLRFLNTTHQERMSARLDARTDWRWKCGIFTTILLAIYTGNLHQRFLIASVMPPQNAEHPRTIPVDILALLTALHMTHNVFQLTLNYRAKVFAGEYKAAAVLSAVLRAVAYASSIPWIIGHVETIEPVSYVDGIWGLFTGIGCWQACRYPSTVPDDEDAEDRFQVPCSADFCKENEQKALR</sequence>
<evidence type="ECO:0000313" key="3">
    <source>
        <dbReference type="EMBL" id="KAJ7347920.1"/>
    </source>
</evidence>
<protein>
    <submittedName>
        <fullName evidence="3">Uncharacterized protein</fullName>
    </submittedName>
</protein>
<dbReference type="Proteomes" id="UP001218218">
    <property type="component" value="Unassembled WGS sequence"/>
</dbReference>
<keyword evidence="2" id="KW-1133">Transmembrane helix</keyword>
<reference evidence="3" key="1">
    <citation type="submission" date="2023-03" db="EMBL/GenBank/DDBJ databases">
        <title>Massive genome expansion in bonnet fungi (Mycena s.s.) driven by repeated elements and novel gene families across ecological guilds.</title>
        <authorList>
            <consortium name="Lawrence Berkeley National Laboratory"/>
            <person name="Harder C.B."/>
            <person name="Miyauchi S."/>
            <person name="Viragh M."/>
            <person name="Kuo A."/>
            <person name="Thoen E."/>
            <person name="Andreopoulos B."/>
            <person name="Lu D."/>
            <person name="Skrede I."/>
            <person name="Drula E."/>
            <person name="Henrissat B."/>
            <person name="Morin E."/>
            <person name="Kohler A."/>
            <person name="Barry K."/>
            <person name="LaButti K."/>
            <person name="Morin E."/>
            <person name="Salamov A."/>
            <person name="Lipzen A."/>
            <person name="Mereny Z."/>
            <person name="Hegedus B."/>
            <person name="Baldrian P."/>
            <person name="Stursova M."/>
            <person name="Weitz H."/>
            <person name="Taylor A."/>
            <person name="Grigoriev I.V."/>
            <person name="Nagy L.G."/>
            <person name="Martin F."/>
            <person name="Kauserud H."/>
        </authorList>
    </citation>
    <scope>NUCLEOTIDE SEQUENCE</scope>
    <source>
        <strain evidence="3">CBHHK002</strain>
    </source>
</reference>
<name>A0AAD7A2V8_9AGAR</name>
<feature type="transmembrane region" description="Helical" evidence="2">
    <location>
        <begin position="549"/>
        <end position="567"/>
    </location>
</feature>
<gene>
    <name evidence="3" type="ORF">DFH08DRAFT_866901</name>
</gene>
<keyword evidence="2" id="KW-0472">Membrane</keyword>
<comment type="caution">
    <text evidence="3">The sequence shown here is derived from an EMBL/GenBank/DDBJ whole genome shotgun (WGS) entry which is preliminary data.</text>
</comment>
<feature type="transmembrane region" description="Helical" evidence="2">
    <location>
        <begin position="20"/>
        <end position="45"/>
    </location>
</feature>
<proteinExistence type="predicted"/>
<keyword evidence="4" id="KW-1185">Reference proteome</keyword>
<feature type="compositionally biased region" description="Polar residues" evidence="1">
    <location>
        <begin position="280"/>
        <end position="291"/>
    </location>
</feature>
<feature type="transmembrane region" description="Helical" evidence="2">
    <location>
        <begin position="520"/>
        <end position="542"/>
    </location>
</feature>
<evidence type="ECO:0000313" key="4">
    <source>
        <dbReference type="Proteomes" id="UP001218218"/>
    </source>
</evidence>
<feature type="transmembrane region" description="Helical" evidence="2">
    <location>
        <begin position="495"/>
        <end position="514"/>
    </location>
</feature>